<organism evidence="1 2">
    <name type="scientific">Xenopus laevis</name>
    <name type="common">African clawed frog</name>
    <dbReference type="NCBI Taxonomy" id="8355"/>
    <lineage>
        <taxon>Eukaryota</taxon>
        <taxon>Metazoa</taxon>
        <taxon>Chordata</taxon>
        <taxon>Craniata</taxon>
        <taxon>Vertebrata</taxon>
        <taxon>Euteleostomi</taxon>
        <taxon>Amphibia</taxon>
        <taxon>Batrachia</taxon>
        <taxon>Anura</taxon>
        <taxon>Pipoidea</taxon>
        <taxon>Pipidae</taxon>
        <taxon>Xenopodinae</taxon>
        <taxon>Xenopus</taxon>
        <taxon>Xenopus</taxon>
    </lineage>
</organism>
<dbReference type="Proteomes" id="UP000694892">
    <property type="component" value="Chromosome 4L"/>
</dbReference>
<dbReference type="EMBL" id="CM004472">
    <property type="protein sequence ID" value="OCT85180.1"/>
    <property type="molecule type" value="Genomic_DNA"/>
</dbReference>
<proteinExistence type="predicted"/>
<protein>
    <submittedName>
        <fullName evidence="1">Uncharacterized protein</fullName>
    </submittedName>
</protein>
<evidence type="ECO:0000313" key="1">
    <source>
        <dbReference type="EMBL" id="OCT85180.1"/>
    </source>
</evidence>
<name>A0A974D5Z1_XENLA</name>
<gene>
    <name evidence="1" type="ORF">XELAEV_18023345mg</name>
</gene>
<evidence type="ECO:0000313" key="2">
    <source>
        <dbReference type="Proteomes" id="UP000694892"/>
    </source>
</evidence>
<sequence>MCTLKWHVAMATSHKGCYWLLADTRVVTHSFYSICSVSLGDTTAQNHGSWSCLKLQLHGKFKVIKVSKLRL</sequence>
<accession>A0A974D5Z1</accession>
<dbReference type="AlphaFoldDB" id="A0A974D5Z1"/>
<reference evidence="2" key="1">
    <citation type="journal article" date="2016" name="Nature">
        <title>Genome evolution in the allotetraploid frog Xenopus laevis.</title>
        <authorList>
            <person name="Session A.M."/>
            <person name="Uno Y."/>
            <person name="Kwon T."/>
            <person name="Chapman J.A."/>
            <person name="Toyoda A."/>
            <person name="Takahashi S."/>
            <person name="Fukui A."/>
            <person name="Hikosaka A."/>
            <person name="Suzuki A."/>
            <person name="Kondo M."/>
            <person name="van Heeringen S.J."/>
            <person name="Quigley I."/>
            <person name="Heinz S."/>
            <person name="Ogino H."/>
            <person name="Ochi H."/>
            <person name="Hellsten U."/>
            <person name="Lyons J.B."/>
            <person name="Simakov O."/>
            <person name="Putnam N."/>
            <person name="Stites J."/>
            <person name="Kuroki Y."/>
            <person name="Tanaka T."/>
            <person name="Michiue T."/>
            <person name="Watanabe M."/>
            <person name="Bogdanovic O."/>
            <person name="Lister R."/>
            <person name="Georgiou G."/>
            <person name="Paranjpe S.S."/>
            <person name="van Kruijsbergen I."/>
            <person name="Shu S."/>
            <person name="Carlson J."/>
            <person name="Kinoshita T."/>
            <person name="Ohta Y."/>
            <person name="Mawaribuchi S."/>
            <person name="Jenkins J."/>
            <person name="Grimwood J."/>
            <person name="Schmutz J."/>
            <person name="Mitros T."/>
            <person name="Mozaffari S.V."/>
            <person name="Suzuki Y."/>
            <person name="Haramoto Y."/>
            <person name="Yamamoto T.S."/>
            <person name="Takagi C."/>
            <person name="Heald R."/>
            <person name="Miller K."/>
            <person name="Haudenschild C."/>
            <person name="Kitzman J."/>
            <person name="Nakayama T."/>
            <person name="Izutsu Y."/>
            <person name="Robert J."/>
            <person name="Fortriede J."/>
            <person name="Burns K."/>
            <person name="Lotay V."/>
            <person name="Karimi K."/>
            <person name="Yasuoka Y."/>
            <person name="Dichmann D.S."/>
            <person name="Flajnik M.F."/>
            <person name="Houston D.W."/>
            <person name="Shendure J."/>
            <person name="DuPasquier L."/>
            <person name="Vize P.D."/>
            <person name="Zorn A.M."/>
            <person name="Ito M."/>
            <person name="Marcotte E.M."/>
            <person name="Wallingford J.B."/>
            <person name="Ito Y."/>
            <person name="Asashima M."/>
            <person name="Ueno N."/>
            <person name="Matsuda Y."/>
            <person name="Veenstra G.J."/>
            <person name="Fujiyama A."/>
            <person name="Harland R.M."/>
            <person name="Taira M."/>
            <person name="Rokhsar D.S."/>
        </authorList>
    </citation>
    <scope>NUCLEOTIDE SEQUENCE [LARGE SCALE GENOMIC DNA]</scope>
    <source>
        <strain evidence="2">J</strain>
    </source>
</reference>